<evidence type="ECO:0000259" key="1">
    <source>
        <dbReference type="Pfam" id="PF07715"/>
    </source>
</evidence>
<accession>A0A644U2R9</accession>
<dbReference type="InterPro" id="IPR037066">
    <property type="entry name" value="Plug_dom_sf"/>
</dbReference>
<name>A0A644U2R9_9ZZZZ</name>
<reference evidence="2" key="1">
    <citation type="submission" date="2019-08" db="EMBL/GenBank/DDBJ databases">
        <authorList>
            <person name="Kucharzyk K."/>
            <person name="Murdoch R.W."/>
            <person name="Higgins S."/>
            <person name="Loffler F."/>
        </authorList>
    </citation>
    <scope>NUCLEOTIDE SEQUENCE</scope>
</reference>
<comment type="caution">
    <text evidence="2">The sequence shown here is derived from an EMBL/GenBank/DDBJ whole genome shotgun (WGS) entry which is preliminary data.</text>
</comment>
<evidence type="ECO:0000313" key="2">
    <source>
        <dbReference type="EMBL" id="MPL73340.1"/>
    </source>
</evidence>
<dbReference type="PROSITE" id="PS52016">
    <property type="entry name" value="TONB_DEPENDENT_REC_3"/>
    <property type="match status" value="1"/>
</dbReference>
<dbReference type="Gene3D" id="2.170.130.10">
    <property type="entry name" value="TonB-dependent receptor, plug domain"/>
    <property type="match status" value="1"/>
</dbReference>
<dbReference type="Pfam" id="PF07715">
    <property type="entry name" value="Plug"/>
    <property type="match status" value="1"/>
</dbReference>
<feature type="domain" description="TonB-dependent receptor plug" evidence="1">
    <location>
        <begin position="122"/>
        <end position="221"/>
    </location>
</feature>
<dbReference type="SUPFAM" id="SSF49464">
    <property type="entry name" value="Carboxypeptidase regulatory domain-like"/>
    <property type="match status" value="1"/>
</dbReference>
<dbReference type="InterPro" id="IPR008969">
    <property type="entry name" value="CarboxyPept-like_regulatory"/>
</dbReference>
<dbReference type="EMBL" id="VSSQ01000072">
    <property type="protein sequence ID" value="MPL73340.1"/>
    <property type="molecule type" value="Genomic_DNA"/>
</dbReference>
<dbReference type="InterPro" id="IPR012910">
    <property type="entry name" value="Plug_dom"/>
</dbReference>
<sequence>MKKQSIILLLIFLCISLVSFSQTGMIKGFVYDKKSGEPVMFSNVSIQKTTYGSTTDDNGYFVINKVPKGDYTIRVSFMGYEEKFISVTVKSGGILSLRIELEPSSKMLDAVVINAERQAAKTESQVSVEKITPKEITQMPSIGGNADLAQYMQVLPGVIFTGDQGGQLYIRGGSAIQNKVLLDGMIIYNPFHSIGLFSVFETDIIRSADIFTGGFGAKYGGALSSIMDINTREGNKKETHGKVGSSTFGANIMVEGPILKQDSSREMSLSYLFTAKNSYLSQTSKSIYSYIDGSLPYDFLDLYGKLTLSGYNGSKINLFGFNFTDKVNQYKSIANFDWTNRGFGANFLLLPGNTTALVEGFLSYSDYTVNMEETTTQNAKSSNIGGFNVGLSATNFFGENKLIYGFEMIGSTTNSSLTKKDSLTSRTTQNTNYSTEAGVYLLFKGIWKKFLYEPSFRVNYYGSLSKASLEPRLALKYNLTDRIRLKAATGKYSQIFIDTKPNYDIVNLFTGYQTIDPEMMNIVTQFRGQEITSYLQTSNHYIFGIEFDLTQRITLNLEGYYKTMQGLISINRYKLFEDDQEHSSSGTSPKPEYLKKDYSVENGEAYGVDFSAKYDDGRLYVWTVYSYGKVTREDQKIEYFPHYDRRHNINILLSYQLGLSRSWEISLRWNYGSGFPFTPNKGGQELLDFQSGINYDYLYANGTLQMILGDYNSKRLPEYHRLDLSIKKRFEIKHSILELNLSVTNLYNRNNLFYQDRISGQRVDQLPIMPSFGINWSF</sequence>
<proteinExistence type="predicted"/>
<dbReference type="SUPFAM" id="SSF56935">
    <property type="entry name" value="Porins"/>
    <property type="match status" value="1"/>
</dbReference>
<dbReference type="Gene3D" id="2.60.40.1120">
    <property type="entry name" value="Carboxypeptidase-like, regulatory domain"/>
    <property type="match status" value="1"/>
</dbReference>
<dbReference type="InterPro" id="IPR039426">
    <property type="entry name" value="TonB-dep_rcpt-like"/>
</dbReference>
<gene>
    <name evidence="2" type="ORF">SDC9_19139</name>
</gene>
<dbReference type="Pfam" id="PF13715">
    <property type="entry name" value="CarbopepD_reg_2"/>
    <property type="match status" value="1"/>
</dbReference>
<dbReference type="AlphaFoldDB" id="A0A644U2R9"/>
<organism evidence="2">
    <name type="scientific">bioreactor metagenome</name>
    <dbReference type="NCBI Taxonomy" id="1076179"/>
    <lineage>
        <taxon>unclassified sequences</taxon>
        <taxon>metagenomes</taxon>
        <taxon>ecological metagenomes</taxon>
    </lineage>
</organism>
<protein>
    <recommendedName>
        <fullName evidence="1">TonB-dependent receptor plug domain-containing protein</fullName>
    </recommendedName>
</protein>